<gene>
    <name evidence="7" type="ORF">SCAR479_08044</name>
</gene>
<comment type="subcellular location">
    <subcellularLocation>
        <location evidence="1">Nucleus</location>
    </subcellularLocation>
</comment>
<sequence length="286" mass="31515">MEGESILGECSLEPASPSPEIGNRMLPYEMPGSPIKSSSDLQPSRAGLAFHDATHEPALPPCDEELPLNVNPKQHDRTLKRRATRQRLAQQLHSQSQGRRQYNLEAKLSLGQADLFERPDSTVGSVEVIRNKSRQQALQPSLSFGTMDPRLFRSDNTSNKNIGDEGGNDHDKNASAKELMKPASEATQIASDEAGRDSKISRNVIDSVSIRSSSTVAISHEKTLSTLENETRMAGDESERDSAEPSPDSWPIQKSFPGSNMAMLVGYKLTRRSLIKKRSDGRLNHQ</sequence>
<keyword evidence="8" id="KW-1185">Reference proteome</keyword>
<evidence type="ECO:0000256" key="4">
    <source>
        <dbReference type="ARBA" id="ARBA00023163"/>
    </source>
</evidence>
<dbReference type="InterPro" id="IPR001289">
    <property type="entry name" value="NFYA"/>
</dbReference>
<keyword evidence="2" id="KW-0805">Transcription regulation</keyword>
<evidence type="ECO:0000256" key="5">
    <source>
        <dbReference type="ARBA" id="ARBA00023242"/>
    </source>
</evidence>
<evidence type="ECO:0000256" key="1">
    <source>
        <dbReference type="ARBA" id="ARBA00004123"/>
    </source>
</evidence>
<dbReference type="Proteomes" id="UP001465668">
    <property type="component" value="Unassembled WGS sequence"/>
</dbReference>
<feature type="compositionally biased region" description="Polar residues" evidence="6">
    <location>
        <begin position="134"/>
        <end position="144"/>
    </location>
</feature>
<dbReference type="Gene3D" id="6.10.250.2430">
    <property type="match status" value="1"/>
</dbReference>
<evidence type="ECO:0000256" key="6">
    <source>
        <dbReference type="SAM" id="MobiDB-lite"/>
    </source>
</evidence>
<keyword evidence="5" id="KW-0539">Nucleus</keyword>
<accession>A0ABR2XNI0</accession>
<dbReference type="EMBL" id="JARVKM010000035">
    <property type="protein sequence ID" value="KAK9775368.1"/>
    <property type="molecule type" value="Genomic_DNA"/>
</dbReference>
<feature type="region of interest" description="Disordered" evidence="6">
    <location>
        <begin position="1"/>
        <end position="100"/>
    </location>
</feature>
<evidence type="ECO:0000313" key="7">
    <source>
        <dbReference type="EMBL" id="KAK9775368.1"/>
    </source>
</evidence>
<protein>
    <submittedName>
        <fullName evidence="7">Uncharacterized protein</fullName>
    </submittedName>
</protein>
<dbReference type="PROSITE" id="PS51152">
    <property type="entry name" value="NFYA_HAP2_2"/>
    <property type="match status" value="1"/>
</dbReference>
<comment type="caution">
    <text evidence="7">The sequence shown here is derived from an EMBL/GenBank/DDBJ whole genome shotgun (WGS) entry which is preliminary data.</text>
</comment>
<evidence type="ECO:0000313" key="8">
    <source>
        <dbReference type="Proteomes" id="UP001465668"/>
    </source>
</evidence>
<reference evidence="7 8" key="1">
    <citation type="submission" date="2024-02" db="EMBL/GenBank/DDBJ databases">
        <title>First draft genome assembly of two strains of Seiridium cardinale.</title>
        <authorList>
            <person name="Emiliani G."/>
            <person name="Scali E."/>
        </authorList>
    </citation>
    <scope>NUCLEOTIDE SEQUENCE [LARGE SCALE GENOMIC DNA]</scope>
    <source>
        <strain evidence="7 8">BM-138-000479</strain>
    </source>
</reference>
<keyword evidence="3" id="KW-0238">DNA-binding</keyword>
<feature type="region of interest" description="Disordered" evidence="6">
    <location>
        <begin position="133"/>
        <end position="174"/>
    </location>
</feature>
<evidence type="ECO:0000256" key="3">
    <source>
        <dbReference type="ARBA" id="ARBA00023125"/>
    </source>
</evidence>
<keyword evidence="4" id="KW-0804">Transcription</keyword>
<feature type="region of interest" description="Disordered" evidence="6">
    <location>
        <begin position="221"/>
        <end position="257"/>
    </location>
</feature>
<organism evidence="7 8">
    <name type="scientific">Seiridium cardinale</name>
    <dbReference type="NCBI Taxonomy" id="138064"/>
    <lineage>
        <taxon>Eukaryota</taxon>
        <taxon>Fungi</taxon>
        <taxon>Dikarya</taxon>
        <taxon>Ascomycota</taxon>
        <taxon>Pezizomycotina</taxon>
        <taxon>Sordariomycetes</taxon>
        <taxon>Xylariomycetidae</taxon>
        <taxon>Amphisphaeriales</taxon>
        <taxon>Sporocadaceae</taxon>
        <taxon>Seiridium</taxon>
    </lineage>
</organism>
<feature type="compositionally biased region" description="Basic and acidic residues" evidence="6">
    <location>
        <begin position="221"/>
        <end position="243"/>
    </location>
</feature>
<proteinExistence type="predicted"/>
<name>A0ABR2XNI0_9PEZI</name>
<evidence type="ECO:0000256" key="2">
    <source>
        <dbReference type="ARBA" id="ARBA00023015"/>
    </source>
</evidence>